<dbReference type="PANTHER" id="PTHR24045">
    <property type="match status" value="1"/>
</dbReference>
<dbReference type="GO" id="GO:0005794">
    <property type="term" value="C:Golgi apparatus"/>
    <property type="evidence" value="ECO:0007669"/>
    <property type="project" value="TreeGrafter"/>
</dbReference>
<feature type="region of interest" description="Disordered" evidence="2">
    <location>
        <begin position="30"/>
        <end position="74"/>
    </location>
</feature>
<dbReference type="InterPro" id="IPR031357">
    <property type="entry name" value="Stealth_CR3"/>
</dbReference>
<feature type="compositionally biased region" description="Basic and acidic residues" evidence="2">
    <location>
        <begin position="59"/>
        <end position="71"/>
    </location>
</feature>
<keyword evidence="3" id="KW-0472">Membrane</keyword>
<feature type="region of interest" description="Disordered" evidence="2">
    <location>
        <begin position="960"/>
        <end position="997"/>
    </location>
</feature>
<sequence length="997" mass="112771">MASSVPVIRGMEEEQEVARFLLERSKRRQEAQAAGFDRPYSRRDSGDDHPEKSSLLGGARERYSEGWDRPGSRRRGPPARIVLLGVAALCLSSAWVLYTAFRYALSDHAHENRWRSETIRPAQLRRPNRDRLANDPNMPPLRDEAAATGPMPDIRIDPPTDPLPFTFPPLSIRRRIEPVLEYEPIVSNSDAIEAWISNGVVSPSIRYPNEHPTRRYDVVISSVNGSDWEHRRQMLLYKNTKAPIGKVFESWPRLEKGKALTKKYTRLSKRTDGDAGENRFREIDELRYSARSAYHSLQDLSKIHLLIPSFFPPAPFDQPGSAGDKADSAPDGWEALQIQRSTFATESGRQQWGQLPQWLLTNHTNVLTGSQARLESSARAGNGNQTSVQLRVHHDWNLFEPNWLVNATLADTSRNALADWKEQVLPTFNSIAVESMLGSEGMAGLGDTFIHANDDMFFGPGLTSTSFSSPLFGPIIRLDPNLPVYGAQVSGPRSTGEWPSLEHSAWLLDQRFGKRARPYVLHVPRVYKTSLLRELRMTFAPSWRLTGEARFRNEDLQNRPELSTHFLAAHFVVERYREAMLWSFFILKMDENSDGYLSAEELSNHLLRRLGIQTSINSLADIQAQALSLEVWIPFPYRSALDDNKHVQSLQSLGLLPPGKTTFEFTASEGGYPYMTLHPFVHERPPPRPKYAGMGSKLGQEAREPWPRYHPREGKNRKSDGRFDRGRMATKVSIAGCMSGVAIDEQGRMKTEDVFKAWTFGQGEKCGDAIIVHLLSASGAAGMAAALPPADKMFPGVASNATHPQEPHLPLTPHWDRKAVPNESSLWTGEEAQERVLTDDVPDFSLASISARQSWSGLSQRAYAQRLLMRYQYTLAASPTEFYKLSTDFSTKQFFDSFNMDNVGFLCLNDDYRNDHVGRMRYQFQKWAKVAFPSRSPFENDVTDKDEEGPRLMHLQKQTVAQENLRQAEEAERKAAKKELQRVEEGKRPRPAYIGKG</sequence>
<keyword evidence="3" id="KW-1133">Transmembrane helix</keyword>
<dbReference type="GO" id="GO:0003976">
    <property type="term" value="F:UDP-N-acetylglucosamine-lysosomal-enzyme N-acetylglucosaminephosphotransferase activity"/>
    <property type="evidence" value="ECO:0007669"/>
    <property type="project" value="TreeGrafter"/>
</dbReference>
<evidence type="ECO:0000256" key="1">
    <source>
        <dbReference type="ARBA" id="ARBA00022679"/>
    </source>
</evidence>
<dbReference type="RefSeq" id="XP_025346534.1">
    <property type="nucleotide sequence ID" value="XM_025495226.1"/>
</dbReference>
<dbReference type="InterPro" id="IPR018247">
    <property type="entry name" value="EF_Hand_1_Ca_BS"/>
</dbReference>
<dbReference type="Proteomes" id="UP000245942">
    <property type="component" value="Unassembled WGS sequence"/>
</dbReference>
<dbReference type="STRING" id="1684307.A0A316U3K5"/>
<name>A0A316U3K5_9BASI</name>
<feature type="compositionally biased region" description="Basic and acidic residues" evidence="2">
    <location>
        <begin position="966"/>
        <end position="988"/>
    </location>
</feature>
<accession>A0A316U3K5</accession>
<dbReference type="GeneID" id="37016960"/>
<dbReference type="Pfam" id="PF17102">
    <property type="entry name" value="Stealth_CR3"/>
    <property type="match status" value="1"/>
</dbReference>
<dbReference type="InterPro" id="IPR047141">
    <property type="entry name" value="Stealth"/>
</dbReference>
<keyword evidence="6" id="KW-1185">Reference proteome</keyword>
<dbReference type="PANTHER" id="PTHR24045:SF0">
    <property type="entry name" value="N-ACETYLGLUCOSAMINE-1-PHOSPHOTRANSFERASE SUBUNITS ALPHA_BETA"/>
    <property type="match status" value="1"/>
</dbReference>
<reference evidence="5 6" key="1">
    <citation type="journal article" date="2018" name="Mol. Biol. Evol.">
        <title>Broad Genomic Sampling Reveals a Smut Pathogenic Ancestry of the Fungal Clade Ustilaginomycotina.</title>
        <authorList>
            <person name="Kijpornyongpan T."/>
            <person name="Mondo S.J."/>
            <person name="Barry K."/>
            <person name="Sandor L."/>
            <person name="Lee J."/>
            <person name="Lipzen A."/>
            <person name="Pangilinan J."/>
            <person name="LaButti K."/>
            <person name="Hainaut M."/>
            <person name="Henrissat B."/>
            <person name="Grigoriev I.V."/>
            <person name="Spatafora J.W."/>
            <person name="Aime M.C."/>
        </authorList>
    </citation>
    <scope>NUCLEOTIDE SEQUENCE [LARGE SCALE GENOMIC DNA]</scope>
    <source>
        <strain evidence="5 6">MCA 4718</strain>
    </source>
</reference>
<feature type="region of interest" description="Disordered" evidence="2">
    <location>
        <begin position="700"/>
        <end position="723"/>
    </location>
</feature>
<dbReference type="GO" id="GO:0046835">
    <property type="term" value="P:carbohydrate phosphorylation"/>
    <property type="evidence" value="ECO:0007669"/>
    <property type="project" value="TreeGrafter"/>
</dbReference>
<feature type="domain" description="Stealth protein CR3 conserved region 3" evidence="4">
    <location>
        <begin position="522"/>
        <end position="574"/>
    </location>
</feature>
<feature type="transmembrane region" description="Helical" evidence="3">
    <location>
        <begin position="81"/>
        <end position="101"/>
    </location>
</feature>
<feature type="compositionally biased region" description="Basic and acidic residues" evidence="2">
    <location>
        <begin position="39"/>
        <end position="52"/>
    </location>
</feature>
<evidence type="ECO:0000259" key="4">
    <source>
        <dbReference type="Pfam" id="PF17102"/>
    </source>
</evidence>
<dbReference type="OrthoDB" id="263283at2759"/>
<evidence type="ECO:0000313" key="5">
    <source>
        <dbReference type="EMBL" id="PWN19374.1"/>
    </source>
</evidence>
<keyword evidence="3" id="KW-0812">Transmembrane</keyword>
<keyword evidence="1" id="KW-0808">Transferase</keyword>
<evidence type="ECO:0000256" key="2">
    <source>
        <dbReference type="SAM" id="MobiDB-lite"/>
    </source>
</evidence>
<dbReference type="EMBL" id="KZ819331">
    <property type="protein sequence ID" value="PWN19374.1"/>
    <property type="molecule type" value="Genomic_DNA"/>
</dbReference>
<proteinExistence type="predicted"/>
<protein>
    <recommendedName>
        <fullName evidence="4">Stealth protein CR3 conserved region 3 domain-containing protein</fullName>
    </recommendedName>
</protein>
<dbReference type="AlphaFoldDB" id="A0A316U3K5"/>
<organism evidence="5 6">
    <name type="scientific">Pseudomicrostroma glucosiphilum</name>
    <dbReference type="NCBI Taxonomy" id="1684307"/>
    <lineage>
        <taxon>Eukaryota</taxon>
        <taxon>Fungi</taxon>
        <taxon>Dikarya</taxon>
        <taxon>Basidiomycota</taxon>
        <taxon>Ustilaginomycotina</taxon>
        <taxon>Exobasidiomycetes</taxon>
        <taxon>Microstromatales</taxon>
        <taxon>Microstromatales incertae sedis</taxon>
        <taxon>Pseudomicrostroma</taxon>
    </lineage>
</organism>
<evidence type="ECO:0000256" key="3">
    <source>
        <dbReference type="SAM" id="Phobius"/>
    </source>
</evidence>
<evidence type="ECO:0000313" key="6">
    <source>
        <dbReference type="Proteomes" id="UP000245942"/>
    </source>
</evidence>
<dbReference type="PROSITE" id="PS00018">
    <property type="entry name" value="EF_HAND_1"/>
    <property type="match status" value="1"/>
</dbReference>
<gene>
    <name evidence="5" type="ORF">BCV69DRAFT_37467</name>
</gene>